<dbReference type="PANTHER" id="PTHR32487">
    <property type="entry name" value="3-OXO-DELTA(4,5)-STEROID 5-BETA-REDUCTASE"/>
    <property type="match status" value="1"/>
</dbReference>
<keyword evidence="3" id="KW-1185">Reference proteome</keyword>
<feature type="domain" description="PRISE-like Rossmann-fold" evidence="1">
    <location>
        <begin position="5"/>
        <end position="299"/>
    </location>
</feature>
<proteinExistence type="predicted"/>
<reference evidence="2 3" key="1">
    <citation type="journal article" date="2012" name="PLoS Pathog.">
        <title>Diverse lifestyles and strategies of plant pathogenesis encoded in the genomes of eighteen Dothideomycetes fungi.</title>
        <authorList>
            <person name="Ohm R.A."/>
            <person name="Feau N."/>
            <person name="Henrissat B."/>
            <person name="Schoch C.L."/>
            <person name="Horwitz B.A."/>
            <person name="Barry K.W."/>
            <person name="Condon B.J."/>
            <person name="Copeland A.C."/>
            <person name="Dhillon B."/>
            <person name="Glaser F."/>
            <person name="Hesse C.N."/>
            <person name="Kosti I."/>
            <person name="LaButti K."/>
            <person name="Lindquist E.A."/>
            <person name="Lucas S."/>
            <person name="Salamov A.A."/>
            <person name="Bradshaw R.E."/>
            <person name="Ciuffetti L."/>
            <person name="Hamelin R.C."/>
            <person name="Kema G.H.J."/>
            <person name="Lawrence C."/>
            <person name="Scott J.A."/>
            <person name="Spatafora J.W."/>
            <person name="Turgeon B.G."/>
            <person name="de Wit P.J.G.M."/>
            <person name="Zhong S."/>
            <person name="Goodwin S.B."/>
            <person name="Grigoriev I.V."/>
        </authorList>
    </citation>
    <scope>NUCLEOTIDE SEQUENCE [LARGE SCALE GENOMIC DNA]</scope>
    <source>
        <strain evidence="3">C5 / ATCC 48332 / race O</strain>
    </source>
</reference>
<dbReference type="Pfam" id="PF22917">
    <property type="entry name" value="PRISE"/>
    <property type="match status" value="1"/>
</dbReference>
<dbReference type="Proteomes" id="UP000016936">
    <property type="component" value="Unassembled WGS sequence"/>
</dbReference>
<evidence type="ECO:0000259" key="1">
    <source>
        <dbReference type="Pfam" id="PF22917"/>
    </source>
</evidence>
<dbReference type="Gene3D" id="3.40.50.720">
    <property type="entry name" value="NAD(P)-binding Rossmann-like Domain"/>
    <property type="match status" value="1"/>
</dbReference>
<protein>
    <recommendedName>
        <fullName evidence="1">PRISE-like Rossmann-fold domain-containing protein</fullName>
    </recommendedName>
</protein>
<evidence type="ECO:0000313" key="2">
    <source>
        <dbReference type="EMBL" id="EMD94373.1"/>
    </source>
</evidence>
<dbReference type="STRING" id="701091.M2V2Y7"/>
<dbReference type="OrthoDB" id="1731983at2759"/>
<dbReference type="InterPro" id="IPR036291">
    <property type="entry name" value="NAD(P)-bd_dom_sf"/>
</dbReference>
<dbReference type="AlphaFoldDB" id="M2V2Y7"/>
<evidence type="ECO:0000313" key="3">
    <source>
        <dbReference type="Proteomes" id="UP000016936"/>
    </source>
</evidence>
<gene>
    <name evidence="2" type="ORF">COCHEDRAFT_1153659</name>
</gene>
<dbReference type="eggNOG" id="ENOG502QSRH">
    <property type="taxonomic scope" value="Eukaryota"/>
</dbReference>
<dbReference type="SUPFAM" id="SSF51735">
    <property type="entry name" value="NAD(P)-binding Rossmann-fold domains"/>
    <property type="match status" value="1"/>
</dbReference>
<accession>M2V2Y7</accession>
<sequence>MPNVALITGGNGISGGAILEYLVNNTTGQEWSKIIVTSRSPFKTTVQDPRITFIALDLSKKSDTLVQEMGSTCAEVTHAYFSSYVHKDDFKDLNIANEQLFQNFLDALITVAPRLQNCTLQTGGKHYNVHLGPVPSPAREEEKRRESPIGNFYFQQEDYLIQRQQGQSWSWNVIRPEAIIGHTSKPNGMNSALTFALYLLVCKELGEEAKMPTNQVYWEGYDDLSDSRLIADLTIWASTTHKSRNQAFNVANGDYFSWRYLWPRIAQHLGASATSDQKFMKPRPLEGSTQLEFSLAEWSVGKREAWDRICDKNGCPEAKATWESGTWAFQDWVFQRTWSATLSINKARKLGWTGHIDSFQSLTDAFDKFVELRQIPPYK</sequence>
<dbReference type="OMA" id="FGTWIDK"/>
<reference evidence="3" key="2">
    <citation type="journal article" date="2013" name="PLoS Genet.">
        <title>Comparative genome structure, secondary metabolite, and effector coding capacity across Cochliobolus pathogens.</title>
        <authorList>
            <person name="Condon B.J."/>
            <person name="Leng Y."/>
            <person name="Wu D."/>
            <person name="Bushley K.E."/>
            <person name="Ohm R.A."/>
            <person name="Otillar R."/>
            <person name="Martin J."/>
            <person name="Schackwitz W."/>
            <person name="Grimwood J."/>
            <person name="MohdZainudin N."/>
            <person name="Xue C."/>
            <person name="Wang R."/>
            <person name="Manning V.A."/>
            <person name="Dhillon B."/>
            <person name="Tu Z.J."/>
            <person name="Steffenson B.J."/>
            <person name="Salamov A."/>
            <person name="Sun H."/>
            <person name="Lowry S."/>
            <person name="LaButti K."/>
            <person name="Han J."/>
            <person name="Copeland A."/>
            <person name="Lindquist E."/>
            <person name="Barry K."/>
            <person name="Schmutz J."/>
            <person name="Baker S.E."/>
            <person name="Ciuffetti L.M."/>
            <person name="Grigoriev I.V."/>
            <person name="Zhong S."/>
            <person name="Turgeon B.G."/>
        </authorList>
    </citation>
    <scope>NUCLEOTIDE SEQUENCE [LARGE SCALE GENOMIC DNA]</scope>
    <source>
        <strain evidence="3">C5 / ATCC 48332 / race O</strain>
    </source>
</reference>
<organism evidence="2 3">
    <name type="scientific">Cochliobolus heterostrophus (strain C5 / ATCC 48332 / race O)</name>
    <name type="common">Southern corn leaf blight fungus</name>
    <name type="synonym">Bipolaris maydis</name>
    <dbReference type="NCBI Taxonomy" id="701091"/>
    <lineage>
        <taxon>Eukaryota</taxon>
        <taxon>Fungi</taxon>
        <taxon>Dikarya</taxon>
        <taxon>Ascomycota</taxon>
        <taxon>Pezizomycotina</taxon>
        <taxon>Dothideomycetes</taxon>
        <taxon>Pleosporomycetidae</taxon>
        <taxon>Pleosporales</taxon>
        <taxon>Pleosporineae</taxon>
        <taxon>Pleosporaceae</taxon>
        <taxon>Bipolaris</taxon>
    </lineage>
</organism>
<dbReference type="HOGENOM" id="CLU_030125_1_0_1"/>
<dbReference type="CDD" id="cd08948">
    <property type="entry name" value="5beta-POR_like_SDR_a"/>
    <property type="match status" value="1"/>
</dbReference>
<dbReference type="InterPro" id="IPR055222">
    <property type="entry name" value="PRISE-like_Rossmann-fold"/>
</dbReference>
<name>M2V2Y7_COCH5</name>
<dbReference type="PANTHER" id="PTHR32487:SF0">
    <property type="entry name" value="3-OXO-DELTA(4,5)-STEROID 5-BETA-REDUCTASE"/>
    <property type="match status" value="1"/>
</dbReference>
<dbReference type="EMBL" id="KB445572">
    <property type="protein sequence ID" value="EMD94373.1"/>
    <property type="molecule type" value="Genomic_DNA"/>
</dbReference>